<feature type="region of interest" description="Disordered" evidence="1">
    <location>
        <begin position="1"/>
        <end position="129"/>
    </location>
</feature>
<proteinExistence type="predicted"/>
<dbReference type="Proteomes" id="UP000075901">
    <property type="component" value="Unassembled WGS sequence"/>
</dbReference>
<reference evidence="3" key="1">
    <citation type="submission" date="2013-09" db="EMBL/GenBank/DDBJ databases">
        <title>The Genome Sequence of Anopheles maculatus species B.</title>
        <authorList>
            <consortium name="The Broad Institute Genomics Platform"/>
            <person name="Neafsey D.E."/>
            <person name="Besansky N."/>
            <person name="Howell P."/>
            <person name="Walton C."/>
            <person name="Young S.K."/>
            <person name="Zeng Q."/>
            <person name="Gargeya S."/>
            <person name="Fitzgerald M."/>
            <person name="Haas B."/>
            <person name="Abouelleil A."/>
            <person name="Allen A.W."/>
            <person name="Alvarado L."/>
            <person name="Arachchi H.M."/>
            <person name="Berlin A.M."/>
            <person name="Chapman S.B."/>
            <person name="Gainer-Dewar J."/>
            <person name="Goldberg J."/>
            <person name="Griggs A."/>
            <person name="Gujja S."/>
            <person name="Hansen M."/>
            <person name="Howarth C."/>
            <person name="Imamovic A."/>
            <person name="Ireland A."/>
            <person name="Larimer J."/>
            <person name="McCowan C."/>
            <person name="Murphy C."/>
            <person name="Pearson M."/>
            <person name="Poon T.W."/>
            <person name="Priest M."/>
            <person name="Roberts A."/>
            <person name="Saif S."/>
            <person name="Shea T."/>
            <person name="Sisk P."/>
            <person name="Sykes S."/>
            <person name="Wortman J."/>
            <person name="Nusbaum C."/>
            <person name="Birren B."/>
        </authorList>
    </citation>
    <scope>NUCLEOTIDE SEQUENCE [LARGE SCALE GENOMIC DNA]</scope>
    <source>
        <strain evidence="3">maculatus3</strain>
    </source>
</reference>
<dbReference type="VEuPathDB" id="VectorBase:AMAM004990"/>
<sequence length="129" mass="13081">MFTCSHSSNSSLTSIGSCSPSDAYVPLVPGAGRSASPNQHPLSATGGAAGGVASGATVSGRGGLAGSPRLGVTAQSPNYRRTSLKKPASENCPSRTAKMEAVTSSPLLSSTPRGGQQSRHYHPQQQHLH</sequence>
<organism evidence="2 3">
    <name type="scientific">Anopheles maculatus</name>
    <dbReference type="NCBI Taxonomy" id="74869"/>
    <lineage>
        <taxon>Eukaryota</taxon>
        <taxon>Metazoa</taxon>
        <taxon>Ecdysozoa</taxon>
        <taxon>Arthropoda</taxon>
        <taxon>Hexapoda</taxon>
        <taxon>Insecta</taxon>
        <taxon>Pterygota</taxon>
        <taxon>Neoptera</taxon>
        <taxon>Endopterygota</taxon>
        <taxon>Diptera</taxon>
        <taxon>Nematocera</taxon>
        <taxon>Culicoidea</taxon>
        <taxon>Culicidae</taxon>
        <taxon>Anophelinae</taxon>
        <taxon>Anopheles</taxon>
        <taxon>Anopheles maculatus group</taxon>
    </lineage>
</organism>
<dbReference type="EnsemblMetazoa" id="AMAM004990-RA">
    <property type="protein sequence ID" value="AMAM004990-PA"/>
    <property type="gene ID" value="AMAM004990"/>
</dbReference>
<reference evidence="2" key="2">
    <citation type="submission" date="2020-05" db="UniProtKB">
        <authorList>
            <consortium name="EnsemblMetazoa"/>
        </authorList>
    </citation>
    <scope>IDENTIFICATION</scope>
    <source>
        <strain evidence="2">maculatus3</strain>
    </source>
</reference>
<feature type="compositionally biased region" description="Polar residues" evidence="1">
    <location>
        <begin position="102"/>
        <end position="129"/>
    </location>
</feature>
<feature type="compositionally biased region" description="Low complexity" evidence="1">
    <location>
        <begin position="1"/>
        <end position="19"/>
    </location>
</feature>
<evidence type="ECO:0000313" key="2">
    <source>
        <dbReference type="EnsemblMetazoa" id="AMAM004990-PA"/>
    </source>
</evidence>
<keyword evidence="3" id="KW-1185">Reference proteome</keyword>
<evidence type="ECO:0000256" key="1">
    <source>
        <dbReference type="SAM" id="MobiDB-lite"/>
    </source>
</evidence>
<protein>
    <submittedName>
        <fullName evidence="2">Uncharacterized protein</fullName>
    </submittedName>
</protein>
<name>A0A182SE72_9DIPT</name>
<dbReference type="AlphaFoldDB" id="A0A182SE72"/>
<evidence type="ECO:0000313" key="3">
    <source>
        <dbReference type="Proteomes" id="UP000075901"/>
    </source>
</evidence>
<accession>A0A182SE72</accession>